<dbReference type="EMBL" id="FRFD01000003">
    <property type="protein sequence ID" value="SHO44616.1"/>
    <property type="molecule type" value="Genomic_DNA"/>
</dbReference>
<protein>
    <recommendedName>
        <fullName evidence="3">Glycosyl hydrolases family 16</fullName>
    </recommendedName>
</protein>
<dbReference type="AlphaFoldDB" id="A0A1M7XZM7"/>
<organism evidence="1 2">
    <name type="scientific">Anaerocolumna xylanovorans DSM 12503</name>
    <dbReference type="NCBI Taxonomy" id="1121345"/>
    <lineage>
        <taxon>Bacteria</taxon>
        <taxon>Bacillati</taxon>
        <taxon>Bacillota</taxon>
        <taxon>Clostridia</taxon>
        <taxon>Lachnospirales</taxon>
        <taxon>Lachnospiraceae</taxon>
        <taxon>Anaerocolumna</taxon>
    </lineage>
</organism>
<sequence length="64" mass="7507">MDGEAYFTFKPTDYKQNPSYKEWPFDRKMHLLLNIEAGGNWGGVKGADPSVFLQRMEVDYVRVY</sequence>
<dbReference type="Proteomes" id="UP000184612">
    <property type="component" value="Unassembled WGS sequence"/>
</dbReference>
<evidence type="ECO:0000313" key="1">
    <source>
        <dbReference type="EMBL" id="SHO44616.1"/>
    </source>
</evidence>
<dbReference type="InterPro" id="IPR013320">
    <property type="entry name" value="ConA-like_dom_sf"/>
</dbReference>
<evidence type="ECO:0008006" key="3">
    <source>
        <dbReference type="Google" id="ProtNLM"/>
    </source>
</evidence>
<dbReference type="Gene3D" id="2.60.120.200">
    <property type="match status" value="1"/>
</dbReference>
<accession>A0A1M7XZM7</accession>
<dbReference type="STRING" id="1121345.SAMN02745217_00664"/>
<gene>
    <name evidence="1" type="ORF">SAMN02745217_00664</name>
</gene>
<name>A0A1M7XZM7_9FIRM</name>
<dbReference type="SUPFAM" id="SSF49899">
    <property type="entry name" value="Concanavalin A-like lectins/glucanases"/>
    <property type="match status" value="1"/>
</dbReference>
<keyword evidence="2" id="KW-1185">Reference proteome</keyword>
<proteinExistence type="predicted"/>
<evidence type="ECO:0000313" key="2">
    <source>
        <dbReference type="Proteomes" id="UP000184612"/>
    </source>
</evidence>
<reference evidence="1 2" key="1">
    <citation type="submission" date="2016-12" db="EMBL/GenBank/DDBJ databases">
        <authorList>
            <person name="Song W.-J."/>
            <person name="Kurnit D.M."/>
        </authorList>
    </citation>
    <scope>NUCLEOTIDE SEQUENCE [LARGE SCALE GENOMIC DNA]</scope>
    <source>
        <strain evidence="1 2">DSM 12503</strain>
    </source>
</reference>